<feature type="region of interest" description="Disordered" evidence="1">
    <location>
        <begin position="1"/>
        <end position="168"/>
    </location>
</feature>
<dbReference type="KEGG" id="ker:91104500"/>
<name>A0AAX4KQH2_9TREE</name>
<feature type="compositionally biased region" description="Polar residues" evidence="1">
    <location>
        <begin position="23"/>
        <end position="33"/>
    </location>
</feature>
<evidence type="ECO:0000256" key="1">
    <source>
        <dbReference type="SAM" id="MobiDB-lite"/>
    </source>
</evidence>
<reference evidence="2 3" key="1">
    <citation type="submission" date="2024-01" db="EMBL/GenBank/DDBJ databases">
        <title>Comparative genomics of Cryptococcus and Kwoniella reveals pathogenesis evolution and contrasting modes of karyotype evolution via chromosome fusion or intercentromeric recombination.</title>
        <authorList>
            <person name="Coelho M.A."/>
            <person name="David-Palma M."/>
            <person name="Shea T."/>
            <person name="Bowers K."/>
            <person name="McGinley-Smith S."/>
            <person name="Mohammad A.W."/>
            <person name="Gnirke A."/>
            <person name="Yurkov A.M."/>
            <person name="Nowrousian M."/>
            <person name="Sun S."/>
            <person name="Cuomo C.A."/>
            <person name="Heitman J."/>
        </authorList>
    </citation>
    <scope>NUCLEOTIDE SEQUENCE [LARGE SCALE GENOMIC DNA]</scope>
    <source>
        <strain evidence="2 3">PYCC6329</strain>
    </source>
</reference>
<evidence type="ECO:0000313" key="3">
    <source>
        <dbReference type="Proteomes" id="UP001358614"/>
    </source>
</evidence>
<gene>
    <name evidence="2" type="ORF">V865_005699</name>
</gene>
<dbReference type="Proteomes" id="UP001358614">
    <property type="component" value="Chromosome 1"/>
</dbReference>
<dbReference type="AlphaFoldDB" id="A0AAX4KQH2"/>
<sequence length="168" mass="16920">MSSNQSPDQNQQEQQPPANMQSRWSSSTDTSAGRVSHLGAYSEGAPTPSRRYSDLSSAAPEYTSRQASARTSQHSAAGSAPPGYTSQAASARSSQYPPTTTTAIATSSTTSTAGGATTTATAGPTTYIPRGHPQRVATGGTYIPMGHPDYQGGSGSGSGSGSGGSRGQ</sequence>
<feature type="compositionally biased region" description="Gly residues" evidence="1">
    <location>
        <begin position="152"/>
        <end position="168"/>
    </location>
</feature>
<evidence type="ECO:0000313" key="2">
    <source>
        <dbReference type="EMBL" id="WWD07598.1"/>
    </source>
</evidence>
<keyword evidence="3" id="KW-1185">Reference proteome</keyword>
<feature type="compositionally biased region" description="Low complexity" evidence="1">
    <location>
        <begin position="97"/>
        <end position="126"/>
    </location>
</feature>
<dbReference type="RefSeq" id="XP_066085565.1">
    <property type="nucleotide sequence ID" value="XM_066229468.1"/>
</dbReference>
<feature type="compositionally biased region" description="Polar residues" evidence="1">
    <location>
        <begin position="84"/>
        <end position="96"/>
    </location>
</feature>
<proteinExistence type="predicted"/>
<protein>
    <submittedName>
        <fullName evidence="2">Uncharacterized protein</fullName>
    </submittedName>
</protein>
<feature type="compositionally biased region" description="Polar residues" evidence="1">
    <location>
        <begin position="63"/>
        <end position="76"/>
    </location>
</feature>
<accession>A0AAX4KQH2</accession>
<organism evidence="2 3">
    <name type="scientific">Kwoniella europaea PYCC6329</name>
    <dbReference type="NCBI Taxonomy" id="1423913"/>
    <lineage>
        <taxon>Eukaryota</taxon>
        <taxon>Fungi</taxon>
        <taxon>Dikarya</taxon>
        <taxon>Basidiomycota</taxon>
        <taxon>Agaricomycotina</taxon>
        <taxon>Tremellomycetes</taxon>
        <taxon>Tremellales</taxon>
        <taxon>Cryptococcaceae</taxon>
        <taxon>Kwoniella</taxon>
    </lineage>
</organism>
<feature type="compositionally biased region" description="Low complexity" evidence="1">
    <location>
        <begin position="1"/>
        <end position="22"/>
    </location>
</feature>
<dbReference type="GeneID" id="91104500"/>
<dbReference type="EMBL" id="CP144089">
    <property type="protein sequence ID" value="WWD07598.1"/>
    <property type="molecule type" value="Genomic_DNA"/>
</dbReference>